<evidence type="ECO:0000313" key="2">
    <source>
        <dbReference type="Proteomes" id="UP000016626"/>
    </source>
</evidence>
<dbReference type="AlphaFoldDB" id="U2RKB7"/>
<name>U2RKB7_LEPWF</name>
<sequence length="75" mass="8798">MLLPVDMKPEYSTYYYGAMIIEEVKKQKKIDIVELYTILKDKIKISILSYSITLDWLYMIESVLVDEKGSVKLCI</sequence>
<protein>
    <submittedName>
        <fullName evidence="1">Uncharacterized protein</fullName>
    </submittedName>
</protein>
<dbReference type="InterPro" id="IPR046897">
    <property type="entry name" value="ABC-3C_MC6"/>
</dbReference>
<evidence type="ECO:0000313" key="1">
    <source>
        <dbReference type="EMBL" id="ERK53963.1"/>
    </source>
</evidence>
<comment type="caution">
    <text evidence="1">The sequence shown here is derived from an EMBL/GenBank/DDBJ whole genome shotgun (WGS) entry which is preliminary data.</text>
</comment>
<dbReference type="Proteomes" id="UP000016626">
    <property type="component" value="Unassembled WGS sequence"/>
</dbReference>
<dbReference type="RefSeq" id="WP_021745576.1">
    <property type="nucleotide sequence ID" value="NZ_KI271370.1"/>
</dbReference>
<dbReference type="eggNOG" id="ENOG5032YMM">
    <property type="taxonomic scope" value="Bacteria"/>
</dbReference>
<dbReference type="EMBL" id="AWVM01000012">
    <property type="protein sequence ID" value="ERK53963.1"/>
    <property type="molecule type" value="Genomic_DNA"/>
</dbReference>
<dbReference type="PATRIC" id="fig|888055.3.peg.183"/>
<proteinExistence type="predicted"/>
<accession>U2RKB7</accession>
<reference evidence="1 2" key="1">
    <citation type="submission" date="2013-06" db="EMBL/GenBank/DDBJ databases">
        <authorList>
            <person name="Weinstock G."/>
            <person name="Sodergren E."/>
            <person name="Lobos E.A."/>
            <person name="Fulton L."/>
            <person name="Fulton R."/>
            <person name="Courtney L."/>
            <person name="Fronick C."/>
            <person name="O'Laughlin M."/>
            <person name="Godfrey J."/>
            <person name="Wilson R.M."/>
            <person name="Miner T."/>
            <person name="Farmer C."/>
            <person name="Delehaunty K."/>
            <person name="Cordes M."/>
            <person name="Minx P."/>
            <person name="Tomlinson C."/>
            <person name="Chen J."/>
            <person name="Wollam A."/>
            <person name="Pepin K.H."/>
            <person name="Bhonagiri V."/>
            <person name="Zhang X."/>
            <person name="Warren W."/>
            <person name="Mitreva M."/>
            <person name="Mardis E.R."/>
            <person name="Wilson R.K."/>
        </authorList>
    </citation>
    <scope>NUCLEOTIDE SEQUENCE [LARGE SCALE GENOMIC DNA]</scope>
    <source>
        <strain evidence="1 2">F0279</strain>
    </source>
</reference>
<gene>
    <name evidence="1" type="ORF">HMPREF9015_00188</name>
</gene>
<dbReference type="HOGENOM" id="CLU_183600_0_1_0"/>
<dbReference type="Pfam" id="PF20293">
    <property type="entry name" value="MC6"/>
    <property type="match status" value="1"/>
</dbReference>
<organism evidence="1 2">
    <name type="scientific">Leptotrichia wadei (strain F0279)</name>
    <dbReference type="NCBI Taxonomy" id="888055"/>
    <lineage>
        <taxon>Bacteria</taxon>
        <taxon>Fusobacteriati</taxon>
        <taxon>Fusobacteriota</taxon>
        <taxon>Fusobacteriia</taxon>
        <taxon>Fusobacteriales</taxon>
        <taxon>Leptotrichiaceae</taxon>
        <taxon>Leptotrichia</taxon>
    </lineage>
</organism>